<sequence length="188" mass="21999">MFSSRYFADGKRYFAMRLLCKPLLYRWFLRKAGYNKSSDTFSFPQSLQDHEKTVFFMPEDKKIAKVILDELPEESFKSILFIAHSDLEALLQKKKATASYYTDKDCRYGEPLFDRLEYQVKTYAPLACVYLGTYKPQFLYLALISGAVLRVGFDCAREYPFLNLSLHALKTISPARMMARYFSKDNED</sequence>
<dbReference type="HOGENOM" id="CLU_1439142_0_0_0"/>
<name>D9S566_FIBSS</name>
<dbReference type="STRING" id="59374.FSU_0243"/>
<dbReference type="Proteomes" id="UP000000517">
    <property type="component" value="Chromosome"/>
</dbReference>
<gene>
    <name evidence="1" type="ordered locus">FSU_0243</name>
</gene>
<proteinExistence type="predicted"/>
<dbReference type="AlphaFoldDB" id="D9S566"/>
<evidence type="ECO:0000313" key="1">
    <source>
        <dbReference type="EMBL" id="ADL24694.1"/>
    </source>
</evidence>
<dbReference type="KEGG" id="fsc:FSU_0243"/>
<protein>
    <submittedName>
        <fullName evidence="1">Uncharacterized protein</fullName>
    </submittedName>
</protein>
<reference evidence="2" key="1">
    <citation type="submission" date="2010-08" db="EMBL/GenBank/DDBJ databases">
        <title>Complete sequence of Fibrobacter succinogenes subsp. succinogenes S85.</title>
        <authorList>
            <person name="Durkin A.S."/>
            <person name="Nelson K.E."/>
            <person name="Morrison M."/>
            <person name="Forsberg C.W."/>
            <person name="Wilson D.B."/>
            <person name="Russell J.B."/>
            <person name="Cann I.K.O."/>
            <person name="Mackie R.I."/>
            <person name="White B.A."/>
        </authorList>
    </citation>
    <scope>NUCLEOTIDE SEQUENCE [LARGE SCALE GENOMIC DNA]</scope>
    <source>
        <strain evidence="2">ATCC 19169 / S85</strain>
    </source>
</reference>
<evidence type="ECO:0000313" key="2">
    <source>
        <dbReference type="Proteomes" id="UP000000517"/>
    </source>
</evidence>
<accession>D9S566</accession>
<dbReference type="EMBL" id="CP002158">
    <property type="protein sequence ID" value="ADL24694.1"/>
    <property type="molecule type" value="Genomic_DNA"/>
</dbReference>
<organism evidence="1 2">
    <name type="scientific">Fibrobacter succinogenes (strain ATCC 19169 / S85)</name>
    <dbReference type="NCBI Taxonomy" id="59374"/>
    <lineage>
        <taxon>Bacteria</taxon>
        <taxon>Pseudomonadati</taxon>
        <taxon>Fibrobacterota</taxon>
        <taxon>Fibrobacteria</taxon>
        <taxon>Fibrobacterales</taxon>
        <taxon>Fibrobacteraceae</taxon>
        <taxon>Fibrobacter</taxon>
    </lineage>
</organism>